<dbReference type="InterPro" id="IPR051532">
    <property type="entry name" value="Ester_Hydrolysis_Enzymes"/>
</dbReference>
<keyword evidence="1" id="KW-0812">Transmembrane</keyword>
<proteinExistence type="predicted"/>
<feature type="domain" description="SGNH hydrolase-type esterase" evidence="2">
    <location>
        <begin position="64"/>
        <end position="302"/>
    </location>
</feature>
<organism evidence="3 4">
    <name type="scientific">Coprococcus hominis</name>
    <name type="common">ex Liu et al. 2022</name>
    <dbReference type="NCBI Taxonomy" id="2763039"/>
    <lineage>
        <taxon>Bacteria</taxon>
        <taxon>Bacillati</taxon>
        <taxon>Bacillota</taxon>
        <taxon>Clostridia</taxon>
        <taxon>Lachnospirales</taxon>
        <taxon>Lachnospiraceae</taxon>
        <taxon>Coprococcus</taxon>
    </lineage>
</organism>
<evidence type="ECO:0000259" key="2">
    <source>
        <dbReference type="Pfam" id="PF13472"/>
    </source>
</evidence>
<feature type="transmembrane region" description="Helical" evidence="1">
    <location>
        <begin position="20"/>
        <end position="39"/>
    </location>
</feature>
<reference evidence="3 4" key="1">
    <citation type="submission" date="2020-08" db="EMBL/GenBank/DDBJ databases">
        <title>Genome public.</title>
        <authorList>
            <person name="Liu C."/>
            <person name="Sun Q."/>
        </authorList>
    </citation>
    <scope>NUCLEOTIDE SEQUENCE [LARGE SCALE GENOMIC DNA]</scope>
    <source>
        <strain evidence="3 4">NSJ-10</strain>
    </source>
</reference>
<dbReference type="InterPro" id="IPR013830">
    <property type="entry name" value="SGNH_hydro"/>
</dbReference>
<dbReference type="EMBL" id="JACOOX010000003">
    <property type="protein sequence ID" value="MBC5662590.1"/>
    <property type="molecule type" value="Genomic_DNA"/>
</dbReference>
<sequence length="314" mass="35563">MKDFKLLYKTEVIDMKKWKVAGLITVAGACVIAIVWGLHGRTKNNAKLLQLDEQVSDDSVIYVALGDSITYGYSLEYAENERFSARIAAYMKQQGMQVVECNQGVNGQLSGDMWQNIKKGKVDLLDHADYVTFCIGTNDALLPFEFFVMQYEDYFYGYSGAGDDSLLWKKINKKTFIRDFEEADRSAEDNLNRFYNNLSDSIDLIRKDSPDCRIAIMTLYNPYRNMDYEISAGGITVNIGQYAEEKISQANTIIRTVCKEKNIVLADCYEAFASSNDIVLNNQNAENYIDPDDHPTAVGQQLIADVFIEALFTK</sequence>
<dbReference type="SUPFAM" id="SSF52266">
    <property type="entry name" value="SGNH hydrolase"/>
    <property type="match status" value="1"/>
</dbReference>
<dbReference type="InterPro" id="IPR036514">
    <property type="entry name" value="SGNH_hydro_sf"/>
</dbReference>
<dbReference type="Pfam" id="PF13472">
    <property type="entry name" value="Lipase_GDSL_2"/>
    <property type="match status" value="1"/>
</dbReference>
<keyword evidence="1" id="KW-1133">Transmembrane helix</keyword>
<name>A0A8I0DU19_9FIRM</name>
<evidence type="ECO:0000313" key="4">
    <source>
        <dbReference type="Proteomes" id="UP000615234"/>
    </source>
</evidence>
<evidence type="ECO:0000313" key="3">
    <source>
        <dbReference type="EMBL" id="MBC5662590.1"/>
    </source>
</evidence>
<keyword evidence="4" id="KW-1185">Reference proteome</keyword>
<protein>
    <submittedName>
        <fullName evidence="3">SGNH/GDSL hydrolase family protein</fullName>
    </submittedName>
</protein>
<keyword evidence="1" id="KW-0472">Membrane</keyword>
<accession>A0A8I0DU19</accession>
<gene>
    <name evidence="3" type="ORF">H8S09_06720</name>
</gene>
<comment type="caution">
    <text evidence="3">The sequence shown here is derived from an EMBL/GenBank/DDBJ whole genome shotgun (WGS) entry which is preliminary data.</text>
</comment>
<keyword evidence="3" id="KW-0378">Hydrolase</keyword>
<evidence type="ECO:0000256" key="1">
    <source>
        <dbReference type="SAM" id="Phobius"/>
    </source>
</evidence>
<dbReference type="Proteomes" id="UP000615234">
    <property type="component" value="Unassembled WGS sequence"/>
</dbReference>
<dbReference type="PROSITE" id="PS51257">
    <property type="entry name" value="PROKAR_LIPOPROTEIN"/>
    <property type="match status" value="1"/>
</dbReference>
<dbReference type="Gene3D" id="3.40.50.1110">
    <property type="entry name" value="SGNH hydrolase"/>
    <property type="match status" value="1"/>
</dbReference>
<dbReference type="PANTHER" id="PTHR30383">
    <property type="entry name" value="THIOESTERASE 1/PROTEASE 1/LYSOPHOSPHOLIPASE L1"/>
    <property type="match status" value="1"/>
</dbReference>
<dbReference type="PANTHER" id="PTHR30383:SF5">
    <property type="entry name" value="SGNH HYDROLASE-TYPE ESTERASE DOMAIN-CONTAINING PROTEIN"/>
    <property type="match status" value="1"/>
</dbReference>
<dbReference type="RefSeq" id="WP_186847578.1">
    <property type="nucleotide sequence ID" value="NZ_JACOOX010000003.1"/>
</dbReference>
<dbReference type="AlphaFoldDB" id="A0A8I0DU19"/>
<dbReference type="GO" id="GO:0004622">
    <property type="term" value="F:phosphatidylcholine lysophospholipase activity"/>
    <property type="evidence" value="ECO:0007669"/>
    <property type="project" value="TreeGrafter"/>
</dbReference>